<accession>A0AA96ENY0</accession>
<proteinExistence type="predicted"/>
<name>A0AA96ENY0_9CAUD</name>
<sequence length="63" mass="7056">MEKARVKEILENVNELDARKSSMVFAGVLGVLDSMSQFPETKEVASQLLQLTDNFTIEQKLKG</sequence>
<organism evidence="1 2">
    <name type="scientific">Bacillus phage DZ1</name>
    <dbReference type="NCBI Taxonomy" id="3075862"/>
    <lineage>
        <taxon>Viruses</taxon>
        <taxon>Duplodnaviria</taxon>
        <taxon>Heunggongvirae</taxon>
        <taxon>Uroviricota</taxon>
        <taxon>Caudoviricetes</taxon>
        <taxon>Ehrlichviridae</taxon>
        <taxon>Dazunavirus</taxon>
        <taxon>Dazunavirus DZ1</taxon>
    </lineage>
</organism>
<keyword evidence="2" id="KW-1185">Reference proteome</keyword>
<dbReference type="EMBL" id="OR338916">
    <property type="protein sequence ID" value="WNL49511.1"/>
    <property type="molecule type" value="Genomic_DNA"/>
</dbReference>
<reference evidence="1 2" key="1">
    <citation type="submission" date="2023-07" db="EMBL/GenBank/DDBJ databases">
        <title>Isolation and characterization of Bacillus cereus bacteriophage DZ1 and its application in foods.</title>
        <authorList>
            <person name="Huang Z."/>
            <person name="Ding Y."/>
            <person name="Wu Q."/>
        </authorList>
    </citation>
    <scope>NUCLEOTIDE SEQUENCE [LARGE SCALE GENOMIC DNA]</scope>
</reference>
<dbReference type="Proteomes" id="UP001304814">
    <property type="component" value="Segment"/>
</dbReference>
<protein>
    <submittedName>
        <fullName evidence="1">Uncharacterized protein</fullName>
    </submittedName>
</protein>
<evidence type="ECO:0000313" key="2">
    <source>
        <dbReference type="Proteomes" id="UP001304814"/>
    </source>
</evidence>
<evidence type="ECO:0000313" key="1">
    <source>
        <dbReference type="EMBL" id="WNL49511.1"/>
    </source>
</evidence>